<evidence type="ECO:0000256" key="1">
    <source>
        <dbReference type="SAM" id="Phobius"/>
    </source>
</evidence>
<comment type="caution">
    <text evidence="2">The sequence shown here is derived from an EMBL/GenBank/DDBJ whole genome shotgun (WGS) entry which is preliminary data.</text>
</comment>
<sequence>MTRFKFSKGNWKTFFLFIILNSLIVSYLQSQFEFGMVALMDAGIITILFLFFRQYFTIFDSVVGFQDSFLLLKEGLFKKEVRVNYSEISKMVFTHNKALKLWVYVDNKKVELPSPHRVGKAEELFQWLATKNPQIAFQIIRPKEFIPADNNPYPSQP</sequence>
<proteinExistence type="predicted"/>
<feature type="transmembrane region" description="Helical" evidence="1">
    <location>
        <begin position="12"/>
        <end position="28"/>
    </location>
</feature>
<evidence type="ECO:0000313" key="2">
    <source>
        <dbReference type="EMBL" id="KAA5548355.1"/>
    </source>
</evidence>
<keyword evidence="3" id="KW-1185">Reference proteome</keyword>
<evidence type="ECO:0000313" key="3">
    <source>
        <dbReference type="Proteomes" id="UP000323426"/>
    </source>
</evidence>
<name>A0A5M6DSG7_9BACT</name>
<organism evidence="2 3">
    <name type="scientific">Adhaeribacter rhizoryzae</name>
    <dbReference type="NCBI Taxonomy" id="2607907"/>
    <lineage>
        <taxon>Bacteria</taxon>
        <taxon>Pseudomonadati</taxon>
        <taxon>Bacteroidota</taxon>
        <taxon>Cytophagia</taxon>
        <taxon>Cytophagales</taxon>
        <taxon>Hymenobacteraceae</taxon>
        <taxon>Adhaeribacter</taxon>
    </lineage>
</organism>
<feature type="transmembrane region" description="Helical" evidence="1">
    <location>
        <begin position="34"/>
        <end position="52"/>
    </location>
</feature>
<dbReference type="AlphaFoldDB" id="A0A5M6DSG7"/>
<reference evidence="2 3" key="1">
    <citation type="submission" date="2019-09" db="EMBL/GenBank/DDBJ databases">
        <title>Genome sequence and assembly of Adhaeribacter sp.</title>
        <authorList>
            <person name="Chhetri G."/>
        </authorList>
    </citation>
    <scope>NUCLEOTIDE SEQUENCE [LARGE SCALE GENOMIC DNA]</scope>
    <source>
        <strain evidence="2 3">DK36</strain>
    </source>
</reference>
<dbReference type="RefSeq" id="WP_150087487.1">
    <property type="nucleotide sequence ID" value="NZ_VWSF01000003.1"/>
</dbReference>
<gene>
    <name evidence="2" type="ORF">F0145_06415</name>
</gene>
<accession>A0A5M6DSG7</accession>
<keyword evidence="1" id="KW-1133">Transmembrane helix</keyword>
<dbReference type="Proteomes" id="UP000323426">
    <property type="component" value="Unassembled WGS sequence"/>
</dbReference>
<dbReference type="EMBL" id="VWSF01000003">
    <property type="protein sequence ID" value="KAA5548355.1"/>
    <property type="molecule type" value="Genomic_DNA"/>
</dbReference>
<keyword evidence="1" id="KW-0812">Transmembrane</keyword>
<keyword evidence="1" id="KW-0472">Membrane</keyword>
<protein>
    <submittedName>
        <fullName evidence="2">Uncharacterized protein</fullName>
    </submittedName>
</protein>